<dbReference type="PANTHER" id="PTHR48063:SF101">
    <property type="entry name" value="LRR RECEPTOR-LIKE SERINE_THREONINE-PROTEIN KINASE FLS2"/>
    <property type="match status" value="1"/>
</dbReference>
<evidence type="ECO:0000256" key="2">
    <source>
        <dbReference type="ARBA" id="ARBA00022692"/>
    </source>
</evidence>
<reference evidence="9" key="1">
    <citation type="journal article" date="2023" name="Mol. Ecol. Resour.">
        <title>Chromosome-level genome assembly of a triploid poplar Populus alba 'Berolinensis'.</title>
        <authorList>
            <person name="Chen S."/>
            <person name="Yu Y."/>
            <person name="Wang X."/>
            <person name="Wang S."/>
            <person name="Zhang T."/>
            <person name="Zhou Y."/>
            <person name="He R."/>
            <person name="Meng N."/>
            <person name="Wang Y."/>
            <person name="Liu W."/>
            <person name="Liu Z."/>
            <person name="Liu J."/>
            <person name="Guo Q."/>
            <person name="Huang H."/>
            <person name="Sederoff R.R."/>
            <person name="Wang G."/>
            <person name="Qu G."/>
            <person name="Chen S."/>
        </authorList>
    </citation>
    <scope>NUCLEOTIDE SEQUENCE</scope>
    <source>
        <strain evidence="9">SC-2020</strain>
    </source>
</reference>
<keyword evidence="3" id="KW-0732">Signal</keyword>
<keyword evidence="4 8" id="KW-1133">Transmembrane helix</keyword>
<evidence type="ECO:0000313" key="9">
    <source>
        <dbReference type="EMBL" id="KAJ6969814.1"/>
    </source>
</evidence>
<protein>
    <submittedName>
        <fullName evidence="9">Uncharacterized protein</fullName>
    </submittedName>
</protein>
<dbReference type="GO" id="GO:0016020">
    <property type="term" value="C:membrane"/>
    <property type="evidence" value="ECO:0007669"/>
    <property type="project" value="UniProtKB-SubCell"/>
</dbReference>
<evidence type="ECO:0000256" key="6">
    <source>
        <dbReference type="ARBA" id="ARBA00023170"/>
    </source>
</evidence>
<keyword evidence="10" id="KW-1185">Reference proteome</keyword>
<comment type="caution">
    <text evidence="9">The sequence shown here is derived from an EMBL/GenBank/DDBJ whole genome shotgun (WGS) entry which is preliminary data.</text>
</comment>
<keyword evidence="5 8" id="KW-0472">Membrane</keyword>
<evidence type="ECO:0000256" key="5">
    <source>
        <dbReference type="ARBA" id="ARBA00023136"/>
    </source>
</evidence>
<evidence type="ECO:0000256" key="1">
    <source>
        <dbReference type="ARBA" id="ARBA00004479"/>
    </source>
</evidence>
<feature type="transmembrane region" description="Helical" evidence="8">
    <location>
        <begin position="70"/>
        <end position="95"/>
    </location>
</feature>
<evidence type="ECO:0000256" key="3">
    <source>
        <dbReference type="ARBA" id="ARBA00022729"/>
    </source>
</evidence>
<proteinExistence type="predicted"/>
<evidence type="ECO:0000256" key="7">
    <source>
        <dbReference type="ARBA" id="ARBA00023180"/>
    </source>
</evidence>
<keyword evidence="2 8" id="KW-0812">Transmembrane</keyword>
<dbReference type="PANTHER" id="PTHR48063">
    <property type="entry name" value="LRR RECEPTOR-LIKE KINASE"/>
    <property type="match status" value="1"/>
</dbReference>
<evidence type="ECO:0000256" key="4">
    <source>
        <dbReference type="ARBA" id="ARBA00022989"/>
    </source>
</evidence>
<dbReference type="InterPro" id="IPR046956">
    <property type="entry name" value="RLP23-like"/>
</dbReference>
<dbReference type="Proteomes" id="UP001164929">
    <property type="component" value="Chromosome 15"/>
</dbReference>
<gene>
    <name evidence="9" type="ORF">NC653_034385</name>
</gene>
<dbReference type="AlphaFoldDB" id="A0AAD6LMJ8"/>
<keyword evidence="7" id="KW-0325">Glycoprotein</keyword>
<organism evidence="9 10">
    <name type="scientific">Populus alba x Populus x berolinensis</name>
    <dbReference type="NCBI Taxonomy" id="444605"/>
    <lineage>
        <taxon>Eukaryota</taxon>
        <taxon>Viridiplantae</taxon>
        <taxon>Streptophyta</taxon>
        <taxon>Embryophyta</taxon>
        <taxon>Tracheophyta</taxon>
        <taxon>Spermatophyta</taxon>
        <taxon>Magnoliopsida</taxon>
        <taxon>eudicotyledons</taxon>
        <taxon>Gunneridae</taxon>
        <taxon>Pentapetalae</taxon>
        <taxon>rosids</taxon>
        <taxon>fabids</taxon>
        <taxon>Malpighiales</taxon>
        <taxon>Salicaceae</taxon>
        <taxon>Saliceae</taxon>
        <taxon>Populus</taxon>
    </lineage>
</organism>
<dbReference type="EMBL" id="JAQIZT010000015">
    <property type="protein sequence ID" value="KAJ6969814.1"/>
    <property type="molecule type" value="Genomic_DNA"/>
</dbReference>
<keyword evidence="6" id="KW-0675">Receptor</keyword>
<name>A0AAD6LMJ8_9ROSI</name>
<evidence type="ECO:0000313" key="10">
    <source>
        <dbReference type="Proteomes" id="UP001164929"/>
    </source>
</evidence>
<accession>A0AAD6LMJ8</accession>
<comment type="subcellular location">
    <subcellularLocation>
        <location evidence="1">Membrane</location>
        <topology evidence="1">Single-pass type I membrane protein</topology>
    </subcellularLocation>
</comment>
<evidence type="ECO:0000256" key="8">
    <source>
        <dbReference type="SAM" id="Phobius"/>
    </source>
</evidence>
<sequence>MGGGLTEWLDEKMKEEWEFVGSSCNNASQFTGNLALCGKPLLQKCPGDETNQSPPANDDNRGKEVVADEFMKWFCTAMGIGFSVFFWGVSGALLLKRSWRHAYFRFLDESWDCARHDFNEPFRGCTSTFLHRRIARSCSWVHNRSSLSNEFVLLVHVFAGATSSFTLATSSSSTTTRGKGSVPVRWRRWLAGGAAVEAVAASWLTDGESGGATAFPTVRRRSPGLLLLFRFLEIPIGFKFSQASQFWVFGGCFLSSVNWRAWLHRGAKERVEEWVEDRLSRRASLGFGSAAGGRPASSVGGPPAWGLGRLVERGTCNIKNTNFSFFPAVMFGGRRK</sequence>